<evidence type="ECO:0000313" key="2">
    <source>
        <dbReference type="Proteomes" id="UP000830326"/>
    </source>
</evidence>
<dbReference type="RefSeq" id="WP_245035211.1">
    <property type="nucleotide sequence ID" value="NZ_CP095075.1"/>
</dbReference>
<organism evidence="1 2">
    <name type="scientific">Halobacillus amylolyticus</name>
    <dbReference type="NCBI Taxonomy" id="2932259"/>
    <lineage>
        <taxon>Bacteria</taxon>
        <taxon>Bacillati</taxon>
        <taxon>Bacillota</taxon>
        <taxon>Bacilli</taxon>
        <taxon>Bacillales</taxon>
        <taxon>Bacillaceae</taxon>
        <taxon>Halobacillus</taxon>
    </lineage>
</organism>
<reference evidence="1" key="1">
    <citation type="submission" date="2022-04" db="EMBL/GenBank/DDBJ databases">
        <title>Halobacillus sp. isolated from saltern.</title>
        <authorList>
            <person name="Won M."/>
            <person name="Lee C.-M."/>
            <person name="Woen H.-Y."/>
            <person name="Kwon S.-W."/>
        </authorList>
    </citation>
    <scope>NUCLEOTIDE SEQUENCE</scope>
    <source>
        <strain evidence="1">SSHM10-5</strain>
    </source>
</reference>
<dbReference type="Proteomes" id="UP000830326">
    <property type="component" value="Chromosome"/>
</dbReference>
<keyword evidence="2" id="KW-1185">Reference proteome</keyword>
<proteinExistence type="predicted"/>
<evidence type="ECO:0000313" key="1">
    <source>
        <dbReference type="EMBL" id="UOR13570.1"/>
    </source>
</evidence>
<dbReference type="CDD" id="cd09757">
    <property type="entry name" value="Cas8c_I-C"/>
    <property type="match status" value="1"/>
</dbReference>
<dbReference type="InterPro" id="IPR010144">
    <property type="entry name" value="CRISPR-assoc_prot_Csd1-typ"/>
</dbReference>
<name>A0ABY4HF78_9BACI</name>
<sequence>MGWLFDLYQTYENNKDKIGKVEKRRNGQEYTLLPTAHTTQNAQVEVIIDERGDFYSAKVIDKNDAITVIPCTESSFSRTSKPVPHPLHDKLMYVAGDFTKFGGKIKEGNTPYEDYLAQLREWSESSFANDKVKKIYQYVKKGTLIEDLVASSNLFIDKHHQLIPKWSKKVAEEYGEKPELFKVMSDSQDKIFIRFDTHKRGSLNTKVWKDEDVYHSFISFYKDKLQADDICYVTGENRPKTERHSSNIRRGGDNAKLISANDTAGYTYRGRFVKAGDVASISYDVSQKSHNALKWLISKQGKSLDGKVFLVWGSDEVSVPSPQDDLLSLMGEVENRESSGGGAGDDTHEVFAEEFNRSLAGYKSDLAYHSSVNILILDAATPGRLSVMYYRNIDKEEYLQRIEHWHKTCQWLHRYRKDVDFHGAPATKDIAKAAYGPRASDKLVKGVMERMLPCIVEGQRIPRDIIRSAFYRVSNPVSMEKWEWEKTLSITCALLKKHYEKKEDYHVSLDVTNTNRDYLFGRLLAIADVLERRALTTDDNRASNAIRYMNAFAKHPTRTWSIIQANLQPYQAKLGNKTLYYNRLIDEVASQIEIDDFNNKPLSGVYLLGFYSQRHELYKNKKEKQNEAVEINE</sequence>
<dbReference type="EMBL" id="CP095075">
    <property type="protein sequence ID" value="UOR13570.1"/>
    <property type="molecule type" value="Genomic_DNA"/>
</dbReference>
<dbReference type="NCBIfam" id="TIGR01863">
    <property type="entry name" value="cas_Csd1"/>
    <property type="match status" value="1"/>
</dbReference>
<protein>
    <submittedName>
        <fullName evidence="1">Type I-C CRISPR-associated protein Cas8c/Csd1</fullName>
    </submittedName>
</protein>
<dbReference type="Pfam" id="PF09709">
    <property type="entry name" value="Cas_Csd1"/>
    <property type="match status" value="1"/>
</dbReference>
<gene>
    <name evidence="1" type="primary">cas8c</name>
    <name evidence="1" type="ORF">MUO15_09010</name>
</gene>
<accession>A0ABY4HF78</accession>